<reference evidence="2 3" key="1">
    <citation type="submission" date="2019-03" db="EMBL/GenBank/DDBJ databases">
        <title>First draft genome of Liparis tanakae, snailfish: a comprehensive survey of snailfish specific genes.</title>
        <authorList>
            <person name="Kim W."/>
            <person name="Song I."/>
            <person name="Jeong J.-H."/>
            <person name="Kim D."/>
            <person name="Kim S."/>
            <person name="Ryu S."/>
            <person name="Song J.Y."/>
            <person name="Lee S.K."/>
        </authorList>
    </citation>
    <scope>NUCLEOTIDE SEQUENCE [LARGE SCALE GENOMIC DNA]</scope>
    <source>
        <tissue evidence="2">Muscle</tissue>
    </source>
</reference>
<evidence type="ECO:0000256" key="1">
    <source>
        <dbReference type="SAM" id="MobiDB-lite"/>
    </source>
</evidence>
<keyword evidence="3" id="KW-1185">Reference proteome</keyword>
<proteinExistence type="predicted"/>
<evidence type="ECO:0000313" key="3">
    <source>
        <dbReference type="Proteomes" id="UP000314294"/>
    </source>
</evidence>
<feature type="region of interest" description="Disordered" evidence="1">
    <location>
        <begin position="1"/>
        <end position="68"/>
    </location>
</feature>
<dbReference type="AlphaFoldDB" id="A0A4Z2I672"/>
<gene>
    <name evidence="2" type="ORF">EYF80_017007</name>
</gene>
<sequence>MSSVSCHGDTEQELPPRGRFSVRCQGKYRGDEKGPRKALVSNPFSLRLHRKPPGGAESKQINVVISVG</sequence>
<name>A0A4Z2I672_9TELE</name>
<accession>A0A4Z2I672</accession>
<protein>
    <submittedName>
        <fullName evidence="2">Uncharacterized protein</fullName>
    </submittedName>
</protein>
<organism evidence="2 3">
    <name type="scientific">Liparis tanakae</name>
    <name type="common">Tanaka's snailfish</name>
    <dbReference type="NCBI Taxonomy" id="230148"/>
    <lineage>
        <taxon>Eukaryota</taxon>
        <taxon>Metazoa</taxon>
        <taxon>Chordata</taxon>
        <taxon>Craniata</taxon>
        <taxon>Vertebrata</taxon>
        <taxon>Euteleostomi</taxon>
        <taxon>Actinopterygii</taxon>
        <taxon>Neopterygii</taxon>
        <taxon>Teleostei</taxon>
        <taxon>Neoteleostei</taxon>
        <taxon>Acanthomorphata</taxon>
        <taxon>Eupercaria</taxon>
        <taxon>Perciformes</taxon>
        <taxon>Cottioidei</taxon>
        <taxon>Cottales</taxon>
        <taxon>Liparidae</taxon>
        <taxon>Liparis</taxon>
    </lineage>
</organism>
<feature type="compositionally biased region" description="Polar residues" evidence="1">
    <location>
        <begin position="59"/>
        <end position="68"/>
    </location>
</feature>
<dbReference type="Proteomes" id="UP000314294">
    <property type="component" value="Unassembled WGS sequence"/>
</dbReference>
<comment type="caution">
    <text evidence="2">The sequence shown here is derived from an EMBL/GenBank/DDBJ whole genome shotgun (WGS) entry which is preliminary data.</text>
</comment>
<dbReference type="EMBL" id="SRLO01000133">
    <property type="protein sequence ID" value="TNN72723.1"/>
    <property type="molecule type" value="Genomic_DNA"/>
</dbReference>
<evidence type="ECO:0000313" key="2">
    <source>
        <dbReference type="EMBL" id="TNN72723.1"/>
    </source>
</evidence>